<name>A0A1B1S4A9_9BACL</name>
<dbReference type="RefSeq" id="WP_049693234.1">
    <property type="nucleotide sequence ID" value="NZ_CP016540.2"/>
</dbReference>
<feature type="domain" description="Rhodanese" evidence="1">
    <location>
        <begin position="15"/>
        <end position="99"/>
    </location>
</feature>
<dbReference type="Gene3D" id="3.40.250.10">
    <property type="entry name" value="Rhodanese-like domain"/>
    <property type="match status" value="1"/>
</dbReference>
<dbReference type="AlphaFoldDB" id="A0A1B1S4A9"/>
<dbReference type="KEGG" id="pll:I858_013575"/>
<dbReference type="SMART" id="SM00450">
    <property type="entry name" value="RHOD"/>
    <property type="match status" value="1"/>
</dbReference>
<proteinExistence type="predicted"/>
<protein>
    <submittedName>
        <fullName evidence="2">Rhodanese</fullName>
    </submittedName>
</protein>
<sequence length="99" mass="10813">MKIITADELEKRVEAGEELNIIDVREADEVAAGMIPGAKHVPLGDVEERIGEFDAQKEYHVVCRAGRRSEMACGILESNKINTTNIEGGMTAWNGETIA</sequence>
<evidence type="ECO:0000313" key="2">
    <source>
        <dbReference type="EMBL" id="ANU28018.1"/>
    </source>
</evidence>
<organism evidence="2 3">
    <name type="scientific">Planococcus versutus</name>
    <dbReference type="NCBI Taxonomy" id="1302659"/>
    <lineage>
        <taxon>Bacteria</taxon>
        <taxon>Bacillati</taxon>
        <taxon>Bacillota</taxon>
        <taxon>Bacilli</taxon>
        <taxon>Bacillales</taxon>
        <taxon>Caryophanaceae</taxon>
        <taxon>Planococcus</taxon>
    </lineage>
</organism>
<dbReference type="InterPro" id="IPR001763">
    <property type="entry name" value="Rhodanese-like_dom"/>
</dbReference>
<dbReference type="SUPFAM" id="SSF52821">
    <property type="entry name" value="Rhodanese/Cell cycle control phosphatase"/>
    <property type="match status" value="1"/>
</dbReference>
<dbReference type="PANTHER" id="PTHR43031">
    <property type="entry name" value="FAD-DEPENDENT OXIDOREDUCTASE"/>
    <property type="match status" value="1"/>
</dbReference>
<keyword evidence="3" id="KW-1185">Reference proteome</keyword>
<gene>
    <name evidence="2" type="ORF">I858_013575</name>
</gene>
<dbReference type="EMBL" id="CP016540">
    <property type="protein sequence ID" value="ANU28018.1"/>
    <property type="molecule type" value="Genomic_DNA"/>
</dbReference>
<reference evidence="2" key="1">
    <citation type="submission" date="2016-10" db="EMBL/GenBank/DDBJ databases">
        <authorList>
            <person name="See-Too W.S."/>
        </authorList>
    </citation>
    <scope>NUCLEOTIDE SEQUENCE</scope>
    <source>
        <strain evidence="2">L10.15</strain>
    </source>
</reference>
<dbReference type="PROSITE" id="PS50206">
    <property type="entry name" value="RHODANESE_3"/>
    <property type="match status" value="1"/>
</dbReference>
<evidence type="ECO:0000259" key="1">
    <source>
        <dbReference type="PROSITE" id="PS50206"/>
    </source>
</evidence>
<dbReference type="PANTHER" id="PTHR43031:SF17">
    <property type="entry name" value="SULFURTRANSFERASE YTWF-RELATED"/>
    <property type="match status" value="1"/>
</dbReference>
<dbReference type="Pfam" id="PF00581">
    <property type="entry name" value="Rhodanese"/>
    <property type="match status" value="1"/>
</dbReference>
<dbReference type="InterPro" id="IPR036873">
    <property type="entry name" value="Rhodanese-like_dom_sf"/>
</dbReference>
<dbReference type="OrthoDB" id="9800872at2"/>
<dbReference type="InterPro" id="IPR050229">
    <property type="entry name" value="GlpE_sulfurtransferase"/>
</dbReference>
<dbReference type="STRING" id="1302659.I858_013575"/>
<evidence type="ECO:0000313" key="3">
    <source>
        <dbReference type="Proteomes" id="UP000053354"/>
    </source>
</evidence>
<dbReference type="Proteomes" id="UP000053354">
    <property type="component" value="Chromosome"/>
</dbReference>
<dbReference type="CDD" id="cd00158">
    <property type="entry name" value="RHOD"/>
    <property type="match status" value="1"/>
</dbReference>
<accession>A0A1B1S4A9</accession>